<feature type="compositionally biased region" description="Low complexity" evidence="1">
    <location>
        <begin position="160"/>
        <end position="174"/>
    </location>
</feature>
<dbReference type="SUPFAM" id="SSF51735">
    <property type="entry name" value="NAD(P)-binding Rossmann-fold domains"/>
    <property type="match status" value="1"/>
</dbReference>
<dbReference type="InterPro" id="IPR032675">
    <property type="entry name" value="LRR_dom_sf"/>
</dbReference>
<dbReference type="AlphaFoldDB" id="A0A4Y9YV51"/>
<dbReference type="InterPro" id="IPR020843">
    <property type="entry name" value="ER"/>
</dbReference>
<evidence type="ECO:0000313" key="3">
    <source>
        <dbReference type="EMBL" id="TFY66456.1"/>
    </source>
</evidence>
<evidence type="ECO:0000259" key="2">
    <source>
        <dbReference type="SMART" id="SM00829"/>
    </source>
</evidence>
<dbReference type="SMART" id="SM00829">
    <property type="entry name" value="PKS_ER"/>
    <property type="match status" value="1"/>
</dbReference>
<dbReference type="STRING" id="205917.A0A4Y9YV51"/>
<dbReference type="InterPro" id="IPR013154">
    <property type="entry name" value="ADH-like_N"/>
</dbReference>
<dbReference type="GO" id="GO:0016651">
    <property type="term" value="F:oxidoreductase activity, acting on NAD(P)H"/>
    <property type="evidence" value="ECO:0007669"/>
    <property type="project" value="InterPro"/>
</dbReference>
<sequence>MAPLQRALLLPSRGAPFTLGTRPIPKPDPGQVLVKIESTALNPLDHYMQQFGVLFDSFPGVAGSDAAGTVEELGKGVTSLQKGDRVVFQSLFTADRGTFQQYALADATRTAKLPKNISFDDASTLPLGLASAAVGLYASFSARGGAGLTPRGPQADWESTRTSPRSSSAGPAPSGNSLLKLSGFDPIISTASAKNFDYVKAAGATHVIDYHTTPYSSLASAVKRITRKPVPLVYDAISTEDSQEAAWALLAPGGNLVLTLQSYVGRLGQVLEDGKRVMHVFGNVNVPMHAAFGDELYAAIPGLLENGGLKPNKVELLKGGLAGVAEGAERLRRHEGKYKWRSWFCKVEQGASEAHFKQTFSISTCRSGAIRDLKERLLALRTGSNMHRCLRIQEIVDLIVGALDTPRNFTEENRVDYGQRLRRLGRPWTPYGTLAALARTSKQFTERSLDLLWRDLDSLVPVCVVLGMPLSYFRPGQAEAVSCEETEPVELFARADPTRVLYYLRRVRHLYTDGSELTGDILLSLFAIKERTNTPLLPNLQTLYWDIELEDFQEESRIFDGPYVTRLSIHPSGILDWIAPAFPNLTEIEFISSRSGTGALLGPLSHPITSFSSLAVVDCYANNITADAFYTLAAMPSLREFYIAGIPHDVRIPKPEQHQLIHQPFFSSLCRLKIRFVLVDTCCTLLHALDNPNALQQLHVGYPESHATTYAKLEALLSCIAALCSQDTLSDLAITKGYDEDLEGTTFIDPFVELCHSPWALLQPLLRFSNIEHCTIQLPAHALDSYSIEHIASAYPHLTTLSLLSLPDRYRDLRWKMPLRSLYVLAERCPKLEHVEVDWLTAASDEDLGIRGLQRTWDHERKWGALPPLDIAASGVDFTLIAHARDVERFVKDLFPNIEGFSESRIFHHVRSGPYAEI</sequence>
<dbReference type="InterPro" id="IPR036291">
    <property type="entry name" value="NAD(P)-bd_dom_sf"/>
</dbReference>
<dbReference type="Gene3D" id="3.90.180.10">
    <property type="entry name" value="Medium-chain alcohol dehydrogenases, catalytic domain"/>
    <property type="match status" value="1"/>
</dbReference>
<evidence type="ECO:0000256" key="1">
    <source>
        <dbReference type="SAM" id="MobiDB-lite"/>
    </source>
</evidence>
<feature type="region of interest" description="Disordered" evidence="1">
    <location>
        <begin position="148"/>
        <end position="174"/>
    </location>
</feature>
<dbReference type="CDD" id="cd08249">
    <property type="entry name" value="enoyl_reductase_like"/>
    <property type="match status" value="1"/>
</dbReference>
<dbReference type="InterPro" id="IPR047122">
    <property type="entry name" value="Trans-enoyl_RdTase-like"/>
</dbReference>
<protein>
    <recommendedName>
        <fullName evidence="2">Enoyl reductase (ER) domain-containing protein</fullName>
    </recommendedName>
</protein>
<accession>A0A4Y9YV51</accession>
<gene>
    <name evidence="3" type="ORF">EVG20_g4637</name>
</gene>
<dbReference type="InterPro" id="IPR013149">
    <property type="entry name" value="ADH-like_C"/>
</dbReference>
<dbReference type="Gene3D" id="3.40.50.720">
    <property type="entry name" value="NAD(P)-binding Rossmann-like Domain"/>
    <property type="match status" value="1"/>
</dbReference>
<dbReference type="OrthoDB" id="3233595at2759"/>
<keyword evidence="4" id="KW-1185">Reference proteome</keyword>
<comment type="caution">
    <text evidence="3">The sequence shown here is derived from an EMBL/GenBank/DDBJ whole genome shotgun (WGS) entry which is preliminary data.</text>
</comment>
<proteinExistence type="predicted"/>
<feature type="domain" description="Enoyl reductase (ER)" evidence="2">
    <location>
        <begin position="14"/>
        <end position="378"/>
    </location>
</feature>
<evidence type="ECO:0000313" key="4">
    <source>
        <dbReference type="Proteomes" id="UP000298327"/>
    </source>
</evidence>
<dbReference type="Pfam" id="PF08240">
    <property type="entry name" value="ADH_N"/>
    <property type="match status" value="1"/>
</dbReference>
<dbReference type="Proteomes" id="UP000298327">
    <property type="component" value="Unassembled WGS sequence"/>
</dbReference>
<dbReference type="InterPro" id="IPR011032">
    <property type="entry name" value="GroES-like_sf"/>
</dbReference>
<organism evidence="3 4">
    <name type="scientific">Dentipellis fragilis</name>
    <dbReference type="NCBI Taxonomy" id="205917"/>
    <lineage>
        <taxon>Eukaryota</taxon>
        <taxon>Fungi</taxon>
        <taxon>Dikarya</taxon>
        <taxon>Basidiomycota</taxon>
        <taxon>Agaricomycotina</taxon>
        <taxon>Agaricomycetes</taxon>
        <taxon>Russulales</taxon>
        <taxon>Hericiaceae</taxon>
        <taxon>Dentipellis</taxon>
    </lineage>
</organism>
<dbReference type="SUPFAM" id="SSF50129">
    <property type="entry name" value="GroES-like"/>
    <property type="match status" value="1"/>
</dbReference>
<name>A0A4Y9YV51_9AGAM</name>
<reference evidence="3 4" key="1">
    <citation type="submission" date="2019-02" db="EMBL/GenBank/DDBJ databases">
        <title>Genome sequencing of the rare red list fungi Dentipellis fragilis.</title>
        <authorList>
            <person name="Buettner E."/>
            <person name="Kellner H."/>
        </authorList>
    </citation>
    <scope>NUCLEOTIDE SEQUENCE [LARGE SCALE GENOMIC DNA]</scope>
    <source>
        <strain evidence="3 4">DSM 105465</strain>
    </source>
</reference>
<dbReference type="PANTHER" id="PTHR45348">
    <property type="entry name" value="HYPOTHETICAL OXIDOREDUCTASE (EUROFUNG)"/>
    <property type="match status" value="1"/>
</dbReference>
<dbReference type="Gene3D" id="3.80.10.10">
    <property type="entry name" value="Ribonuclease Inhibitor"/>
    <property type="match status" value="1"/>
</dbReference>
<dbReference type="Pfam" id="PF00107">
    <property type="entry name" value="ADH_zinc_N"/>
    <property type="match status" value="1"/>
</dbReference>
<dbReference type="SUPFAM" id="SSF52047">
    <property type="entry name" value="RNI-like"/>
    <property type="match status" value="1"/>
</dbReference>
<dbReference type="PANTHER" id="PTHR45348:SF2">
    <property type="entry name" value="ZINC-TYPE ALCOHOL DEHYDROGENASE-LIKE PROTEIN C2E1P3.01"/>
    <property type="match status" value="1"/>
</dbReference>
<dbReference type="EMBL" id="SEOQ01000246">
    <property type="protein sequence ID" value="TFY66456.1"/>
    <property type="molecule type" value="Genomic_DNA"/>
</dbReference>